<evidence type="ECO:0000256" key="1">
    <source>
        <dbReference type="ARBA" id="ARBA00004651"/>
    </source>
</evidence>
<organism evidence="10 11">
    <name type="scientific">Geodermatophilus sabuli</name>
    <dbReference type="NCBI Taxonomy" id="1564158"/>
    <lineage>
        <taxon>Bacteria</taxon>
        <taxon>Bacillati</taxon>
        <taxon>Actinomycetota</taxon>
        <taxon>Actinomycetes</taxon>
        <taxon>Geodermatophilales</taxon>
        <taxon>Geodermatophilaceae</taxon>
        <taxon>Geodermatophilus</taxon>
    </lineage>
</organism>
<feature type="domain" description="Glycosyltransferase RgtA/B/C/D-like" evidence="9">
    <location>
        <begin position="46"/>
        <end position="205"/>
    </location>
</feature>
<reference evidence="10 11" key="1">
    <citation type="submission" date="2017-09" db="EMBL/GenBank/DDBJ databases">
        <authorList>
            <person name="Ehlers B."/>
            <person name="Leendertz F.H."/>
        </authorList>
    </citation>
    <scope>NUCLEOTIDE SEQUENCE [LARGE SCALE GENOMIC DNA]</scope>
    <source>
        <strain evidence="10 11">DSM 46844</strain>
    </source>
</reference>
<name>A0A285EGM3_9ACTN</name>
<dbReference type="Pfam" id="PF13231">
    <property type="entry name" value="PMT_2"/>
    <property type="match status" value="1"/>
</dbReference>
<dbReference type="EMBL" id="OBDO01000009">
    <property type="protein sequence ID" value="SNX98003.1"/>
    <property type="molecule type" value="Genomic_DNA"/>
</dbReference>
<accession>A0A285EGM3</accession>
<dbReference type="PANTHER" id="PTHR33908:SF11">
    <property type="entry name" value="MEMBRANE PROTEIN"/>
    <property type="match status" value="1"/>
</dbReference>
<keyword evidence="5 8" id="KW-0812">Transmembrane</keyword>
<dbReference type="GO" id="GO:0016763">
    <property type="term" value="F:pentosyltransferase activity"/>
    <property type="evidence" value="ECO:0007669"/>
    <property type="project" value="TreeGrafter"/>
</dbReference>
<feature type="transmembrane region" description="Helical" evidence="8">
    <location>
        <begin position="288"/>
        <end position="306"/>
    </location>
</feature>
<feature type="transmembrane region" description="Helical" evidence="8">
    <location>
        <begin position="265"/>
        <end position="282"/>
    </location>
</feature>
<protein>
    <submittedName>
        <fullName evidence="10">4-amino-4-deoxy-L-arabinose transferase</fullName>
    </submittedName>
</protein>
<dbReference type="AlphaFoldDB" id="A0A285EGM3"/>
<keyword evidence="4 10" id="KW-0808">Transferase</keyword>
<keyword evidence="11" id="KW-1185">Reference proteome</keyword>
<dbReference type="InterPro" id="IPR038731">
    <property type="entry name" value="RgtA/B/C-like"/>
</dbReference>
<keyword evidence="7 8" id="KW-0472">Membrane</keyword>
<feature type="transmembrane region" description="Helical" evidence="8">
    <location>
        <begin position="67"/>
        <end position="87"/>
    </location>
</feature>
<keyword evidence="2" id="KW-1003">Cell membrane</keyword>
<evidence type="ECO:0000256" key="2">
    <source>
        <dbReference type="ARBA" id="ARBA00022475"/>
    </source>
</evidence>
<keyword evidence="6 8" id="KW-1133">Transmembrane helix</keyword>
<dbReference type="Proteomes" id="UP000219514">
    <property type="component" value="Unassembled WGS sequence"/>
</dbReference>
<dbReference type="GO" id="GO:0009103">
    <property type="term" value="P:lipopolysaccharide biosynthetic process"/>
    <property type="evidence" value="ECO:0007669"/>
    <property type="project" value="UniProtKB-ARBA"/>
</dbReference>
<evidence type="ECO:0000256" key="8">
    <source>
        <dbReference type="SAM" id="Phobius"/>
    </source>
</evidence>
<feature type="transmembrane region" description="Helical" evidence="8">
    <location>
        <begin position="99"/>
        <end position="118"/>
    </location>
</feature>
<evidence type="ECO:0000256" key="7">
    <source>
        <dbReference type="ARBA" id="ARBA00023136"/>
    </source>
</evidence>
<evidence type="ECO:0000259" key="9">
    <source>
        <dbReference type="Pfam" id="PF13231"/>
    </source>
</evidence>
<proteinExistence type="predicted"/>
<feature type="transmembrane region" description="Helical" evidence="8">
    <location>
        <begin position="164"/>
        <end position="183"/>
    </location>
</feature>
<evidence type="ECO:0000256" key="5">
    <source>
        <dbReference type="ARBA" id="ARBA00022692"/>
    </source>
</evidence>
<feature type="transmembrane region" description="Helical" evidence="8">
    <location>
        <begin position="231"/>
        <end position="253"/>
    </location>
</feature>
<comment type="subcellular location">
    <subcellularLocation>
        <location evidence="1">Cell membrane</location>
        <topology evidence="1">Multi-pass membrane protein</topology>
    </subcellularLocation>
</comment>
<dbReference type="InterPro" id="IPR050297">
    <property type="entry name" value="LipidA_mod_glycosyltrf_83"/>
</dbReference>
<dbReference type="PANTHER" id="PTHR33908">
    <property type="entry name" value="MANNOSYLTRANSFERASE YKCB-RELATED"/>
    <property type="match status" value="1"/>
</dbReference>
<dbReference type="GO" id="GO:0005886">
    <property type="term" value="C:plasma membrane"/>
    <property type="evidence" value="ECO:0007669"/>
    <property type="project" value="UniProtKB-SubCell"/>
</dbReference>
<feature type="transmembrane region" description="Helical" evidence="8">
    <location>
        <begin position="138"/>
        <end position="157"/>
    </location>
</feature>
<evidence type="ECO:0000313" key="11">
    <source>
        <dbReference type="Proteomes" id="UP000219514"/>
    </source>
</evidence>
<keyword evidence="3" id="KW-0328">Glycosyltransferase</keyword>
<feature type="transmembrane region" description="Helical" evidence="8">
    <location>
        <begin position="318"/>
        <end position="340"/>
    </location>
</feature>
<evidence type="ECO:0000256" key="4">
    <source>
        <dbReference type="ARBA" id="ARBA00022679"/>
    </source>
</evidence>
<evidence type="ECO:0000256" key="3">
    <source>
        <dbReference type="ARBA" id="ARBA00022676"/>
    </source>
</evidence>
<evidence type="ECO:0000313" key="10">
    <source>
        <dbReference type="EMBL" id="SNX98003.1"/>
    </source>
</evidence>
<sequence>MARLPLTGLAAAVALLLLAVSGRYGYHRDELYFLRAGREAAFGYVDQPPLTPLLAATVDALAPGSLVALRVPSALAAGLVVVLTGLLAREFGGGRAAQLLAAAAIGVSAFLLAVGHLLSTSTFDLLAWTALSWLLVRALRDGGAVWLAAGAVAGVALQNKVQPAFLVAAVLLGVLVAGPRVVFRSPWPWLGGALALLLWAPNLAWQATNGWPQLALAEAIAAGSSGTSEPWYLFLPFQLVLVSPLLVPVWGAGWVRLARDPGLRPWRAFAVAYIALAAVFLLTGGKPYYLAGLYPVLLAAGADPVLRWVRRGAGRLRAGLVAAALVLSLAIDALLMLPLLPVGALAGSPVPAVNYDAGETVGWPAFAATVESARDRLPAGEPVAVLTRNYGEAGAVDRFAPRLAPAYSGHNAYWSWGPPGEEVTAVVAVGFPEEQLRRWFGRVEPAGRVDNGVGLDNDEQGVPVWVAADRLVPWSQLWPQLRRLG</sequence>
<gene>
    <name evidence="10" type="ORF">SAMN06893097_10983</name>
</gene>
<evidence type="ECO:0000256" key="6">
    <source>
        <dbReference type="ARBA" id="ARBA00022989"/>
    </source>
</evidence>